<feature type="transmembrane region" description="Helical" evidence="6">
    <location>
        <begin position="118"/>
        <end position="142"/>
    </location>
</feature>
<dbReference type="GO" id="GO:0005886">
    <property type="term" value="C:plasma membrane"/>
    <property type="evidence" value="ECO:0007669"/>
    <property type="project" value="TreeGrafter"/>
</dbReference>
<feature type="transmembrane region" description="Helical" evidence="6">
    <location>
        <begin position="64"/>
        <end position="82"/>
    </location>
</feature>
<keyword evidence="3 6" id="KW-1133">Transmembrane helix</keyword>
<gene>
    <name evidence="7" type="ORF">R3P82_11125</name>
</gene>
<dbReference type="EMBL" id="JAWLKJ010000002">
    <property type="protein sequence ID" value="MDV6299663.1"/>
    <property type="molecule type" value="Genomic_DNA"/>
</dbReference>
<organism evidence="7 8">
    <name type="scientific">Dietzia maris</name>
    <dbReference type="NCBI Taxonomy" id="37915"/>
    <lineage>
        <taxon>Bacteria</taxon>
        <taxon>Bacillati</taxon>
        <taxon>Actinomycetota</taxon>
        <taxon>Actinomycetes</taxon>
        <taxon>Mycobacteriales</taxon>
        <taxon>Dietziaceae</taxon>
        <taxon>Dietzia</taxon>
    </lineage>
</organism>
<evidence type="ECO:0000256" key="4">
    <source>
        <dbReference type="ARBA" id="ARBA00023136"/>
    </source>
</evidence>
<dbReference type="RefSeq" id="WP_317470261.1">
    <property type="nucleotide sequence ID" value="NZ_JAWLKJ010000002.1"/>
</dbReference>
<evidence type="ECO:0000313" key="7">
    <source>
        <dbReference type="EMBL" id="MDV6299663.1"/>
    </source>
</evidence>
<evidence type="ECO:0000256" key="5">
    <source>
        <dbReference type="SAM" id="MobiDB-lite"/>
    </source>
</evidence>
<dbReference type="InterPro" id="IPR001898">
    <property type="entry name" value="SLC13A/DASS"/>
</dbReference>
<evidence type="ECO:0000256" key="6">
    <source>
        <dbReference type="SAM" id="Phobius"/>
    </source>
</evidence>
<feature type="transmembrane region" description="Helical" evidence="6">
    <location>
        <begin position="89"/>
        <end position="106"/>
    </location>
</feature>
<name>A0AAE4QZY6_9ACTN</name>
<comment type="caution">
    <text evidence="7">The sequence shown here is derived from an EMBL/GenBank/DDBJ whole genome shotgun (WGS) entry which is preliminary data.</text>
</comment>
<evidence type="ECO:0000256" key="2">
    <source>
        <dbReference type="ARBA" id="ARBA00022692"/>
    </source>
</evidence>
<feature type="transmembrane region" description="Helical" evidence="6">
    <location>
        <begin position="391"/>
        <end position="411"/>
    </location>
</feature>
<dbReference type="InterPro" id="IPR051679">
    <property type="entry name" value="DASS-Related_Transporters"/>
</dbReference>
<feature type="transmembrane region" description="Helical" evidence="6">
    <location>
        <begin position="203"/>
        <end position="230"/>
    </location>
</feature>
<comment type="subcellular location">
    <subcellularLocation>
        <location evidence="1">Membrane</location>
        <topology evidence="1">Multi-pass membrane protein</topology>
    </subcellularLocation>
</comment>
<feature type="transmembrane region" description="Helical" evidence="6">
    <location>
        <begin position="38"/>
        <end position="58"/>
    </location>
</feature>
<evidence type="ECO:0000256" key="3">
    <source>
        <dbReference type="ARBA" id="ARBA00022989"/>
    </source>
</evidence>
<reference evidence="7" key="1">
    <citation type="submission" date="2023-10" db="EMBL/GenBank/DDBJ databases">
        <title>Development of a sustainable strategy for remediation of hydrocarbon-contaminated territories based on the waste exchange concept.</title>
        <authorList>
            <person name="Krivoruchko A."/>
        </authorList>
    </citation>
    <scope>NUCLEOTIDE SEQUENCE</scope>
    <source>
        <strain evidence="7">IEGM 1175</strain>
    </source>
</reference>
<dbReference type="PANTHER" id="PTHR43652:SF2">
    <property type="entry name" value="BASIC AMINO ACID ANTIPORTER YFCC-RELATED"/>
    <property type="match status" value="1"/>
</dbReference>
<dbReference type="AlphaFoldDB" id="A0AAE4QZY6"/>
<feature type="transmembrane region" description="Helical" evidence="6">
    <location>
        <begin position="480"/>
        <end position="500"/>
    </location>
</feature>
<dbReference type="GO" id="GO:0022857">
    <property type="term" value="F:transmembrane transporter activity"/>
    <property type="evidence" value="ECO:0007669"/>
    <property type="project" value="InterPro"/>
</dbReference>
<sequence length="510" mass="52148">MTATVHHRTPGPGGSSPHARSTPRRGLRPSSFRPSTRALRAAVAALVLAAGVVALAVAGPDAGASAIPTLTVFATAVWFWVFTAVDDTFVALGAAVVLTVLGISDPDALFGSLGHDTMWLLIAAFIIAFAVSASGLATRAAVFVVTGARGPRSLVHLLTAALLATAFAVPATSGRAALSLPVFLALARVLADRPALVRMLALLFPTVILLSAVASLIGAGAHLITVQLLTTAGHEGLDFANWLILGLPLALVSSHLAAELVLLLFTTSEERGRGLQIGVSEFEAAGAGRVTGPLTVQQSRTVLLLAAMIVLWSTEALHGAPPALIALIGALVVTSPRYGGVELGDAVKKIPWALLLFMAATVTLGHALGTSGAADLLARVALGRVPDSGPVAGAVFVVAVVVVSALSHLVIQSRSARSAVLVPIVLSLAPGVGVSPVAAALLSTAAAGLCHTLPSSAKPVTIFAGVVDVPTFDRRDLLRLSAWLTPLMCVVFLAFAWWVWPVLGLPLFLS</sequence>
<evidence type="ECO:0000256" key="1">
    <source>
        <dbReference type="ARBA" id="ARBA00004141"/>
    </source>
</evidence>
<accession>A0AAE4QZY6</accession>
<dbReference type="Proteomes" id="UP001185873">
    <property type="component" value="Unassembled WGS sequence"/>
</dbReference>
<feature type="transmembrane region" description="Helical" evidence="6">
    <location>
        <begin position="352"/>
        <end position="371"/>
    </location>
</feature>
<dbReference type="Pfam" id="PF00939">
    <property type="entry name" value="Na_sulph_symp"/>
    <property type="match status" value="1"/>
</dbReference>
<feature type="region of interest" description="Disordered" evidence="5">
    <location>
        <begin position="1"/>
        <end position="33"/>
    </location>
</feature>
<feature type="transmembrane region" description="Helical" evidence="6">
    <location>
        <begin position="242"/>
        <end position="265"/>
    </location>
</feature>
<keyword evidence="4 6" id="KW-0472">Membrane</keyword>
<proteinExistence type="predicted"/>
<dbReference type="PANTHER" id="PTHR43652">
    <property type="entry name" value="BASIC AMINO ACID ANTIPORTER YFCC-RELATED"/>
    <property type="match status" value="1"/>
</dbReference>
<keyword evidence="2 6" id="KW-0812">Transmembrane</keyword>
<evidence type="ECO:0000313" key="8">
    <source>
        <dbReference type="Proteomes" id="UP001185873"/>
    </source>
</evidence>
<protein>
    <submittedName>
        <fullName evidence="7">SLC13 family permease</fullName>
    </submittedName>
</protein>